<sequence>MCPSSTLVVKTNVCNTRWYCSYRAVCTGLPADRYTDRMLLGCTVDWGCFHPVTMRNQLVTIDFDRWQSSLGDISRGREKEEEGGEEREDKTWSLESGAGLRPCYPSPAGEELPMRSVACG</sequence>
<protein>
    <submittedName>
        <fullName evidence="2">Uncharacterized protein</fullName>
    </submittedName>
</protein>
<gene>
    <name evidence="2" type="ORF">B296_00045789</name>
</gene>
<name>A0A426Z680_ENSVE</name>
<evidence type="ECO:0000313" key="3">
    <source>
        <dbReference type="Proteomes" id="UP000287651"/>
    </source>
</evidence>
<organism evidence="2 3">
    <name type="scientific">Ensete ventricosum</name>
    <name type="common">Abyssinian banana</name>
    <name type="synonym">Musa ensete</name>
    <dbReference type="NCBI Taxonomy" id="4639"/>
    <lineage>
        <taxon>Eukaryota</taxon>
        <taxon>Viridiplantae</taxon>
        <taxon>Streptophyta</taxon>
        <taxon>Embryophyta</taxon>
        <taxon>Tracheophyta</taxon>
        <taxon>Spermatophyta</taxon>
        <taxon>Magnoliopsida</taxon>
        <taxon>Liliopsida</taxon>
        <taxon>Zingiberales</taxon>
        <taxon>Musaceae</taxon>
        <taxon>Ensete</taxon>
    </lineage>
</organism>
<evidence type="ECO:0000313" key="2">
    <source>
        <dbReference type="EMBL" id="RRT59472.1"/>
    </source>
</evidence>
<feature type="region of interest" description="Disordered" evidence="1">
    <location>
        <begin position="72"/>
        <end position="120"/>
    </location>
</feature>
<dbReference type="Proteomes" id="UP000287651">
    <property type="component" value="Unassembled WGS sequence"/>
</dbReference>
<comment type="caution">
    <text evidence="2">The sequence shown here is derived from an EMBL/GenBank/DDBJ whole genome shotgun (WGS) entry which is preliminary data.</text>
</comment>
<dbReference type="AlphaFoldDB" id="A0A426Z680"/>
<dbReference type="EMBL" id="AMZH03008198">
    <property type="protein sequence ID" value="RRT59472.1"/>
    <property type="molecule type" value="Genomic_DNA"/>
</dbReference>
<evidence type="ECO:0000256" key="1">
    <source>
        <dbReference type="SAM" id="MobiDB-lite"/>
    </source>
</evidence>
<proteinExistence type="predicted"/>
<accession>A0A426Z680</accession>
<reference evidence="2 3" key="1">
    <citation type="journal article" date="2014" name="Agronomy (Basel)">
        <title>A Draft Genome Sequence for Ensete ventricosum, the Drought-Tolerant Tree Against Hunger.</title>
        <authorList>
            <person name="Harrison J."/>
            <person name="Moore K.A."/>
            <person name="Paszkiewicz K."/>
            <person name="Jones T."/>
            <person name="Grant M."/>
            <person name="Ambacheew D."/>
            <person name="Muzemil S."/>
            <person name="Studholme D.J."/>
        </authorList>
    </citation>
    <scope>NUCLEOTIDE SEQUENCE [LARGE SCALE GENOMIC DNA]</scope>
</reference>